<evidence type="ECO:0000256" key="1">
    <source>
        <dbReference type="SAM" id="MobiDB-lite"/>
    </source>
</evidence>
<evidence type="ECO:0000313" key="2">
    <source>
        <dbReference type="EMBL" id="GBP50128.1"/>
    </source>
</evidence>
<comment type="caution">
    <text evidence="2">The sequence shown here is derived from an EMBL/GenBank/DDBJ whole genome shotgun (WGS) entry which is preliminary data.</text>
</comment>
<gene>
    <name evidence="2" type="ORF">EVAR_42809_1</name>
</gene>
<accession>A0A4C1WFJ6</accession>
<dbReference type="EMBL" id="BGZK01000559">
    <property type="protein sequence ID" value="GBP50128.1"/>
    <property type="molecule type" value="Genomic_DNA"/>
</dbReference>
<reference evidence="2 3" key="1">
    <citation type="journal article" date="2019" name="Commun. Biol.">
        <title>The bagworm genome reveals a unique fibroin gene that provides high tensile strength.</title>
        <authorList>
            <person name="Kono N."/>
            <person name="Nakamura H."/>
            <person name="Ohtoshi R."/>
            <person name="Tomita M."/>
            <person name="Numata K."/>
            <person name="Arakawa K."/>
        </authorList>
    </citation>
    <scope>NUCLEOTIDE SEQUENCE [LARGE SCALE GENOMIC DNA]</scope>
</reference>
<feature type="region of interest" description="Disordered" evidence="1">
    <location>
        <begin position="76"/>
        <end position="103"/>
    </location>
</feature>
<protein>
    <submittedName>
        <fullName evidence="2">Uncharacterized protein</fullName>
    </submittedName>
</protein>
<organism evidence="2 3">
    <name type="scientific">Eumeta variegata</name>
    <name type="common">Bagworm moth</name>
    <name type="synonym">Eumeta japonica</name>
    <dbReference type="NCBI Taxonomy" id="151549"/>
    <lineage>
        <taxon>Eukaryota</taxon>
        <taxon>Metazoa</taxon>
        <taxon>Ecdysozoa</taxon>
        <taxon>Arthropoda</taxon>
        <taxon>Hexapoda</taxon>
        <taxon>Insecta</taxon>
        <taxon>Pterygota</taxon>
        <taxon>Neoptera</taxon>
        <taxon>Endopterygota</taxon>
        <taxon>Lepidoptera</taxon>
        <taxon>Glossata</taxon>
        <taxon>Ditrysia</taxon>
        <taxon>Tineoidea</taxon>
        <taxon>Psychidae</taxon>
        <taxon>Oiketicinae</taxon>
        <taxon>Eumeta</taxon>
    </lineage>
</organism>
<name>A0A4C1WFJ6_EUMVA</name>
<dbReference type="AlphaFoldDB" id="A0A4C1WFJ6"/>
<dbReference type="Proteomes" id="UP000299102">
    <property type="component" value="Unassembled WGS sequence"/>
</dbReference>
<keyword evidence="3" id="KW-1185">Reference proteome</keyword>
<proteinExistence type="predicted"/>
<sequence length="103" mass="11539">MRKIRNAPIEKNIYAFAVQIVNFVSPCLPGNDLGPEKFQLDQIQNSESKEGEFSNCPLSRTVRLLCPVMAAFRASDGRRPHQEARTHKELRANAGSDARAMIL</sequence>
<evidence type="ECO:0000313" key="3">
    <source>
        <dbReference type="Proteomes" id="UP000299102"/>
    </source>
</evidence>
<feature type="compositionally biased region" description="Basic and acidic residues" evidence="1">
    <location>
        <begin position="76"/>
        <end position="91"/>
    </location>
</feature>